<feature type="compositionally biased region" description="Low complexity" evidence="7">
    <location>
        <begin position="998"/>
        <end position="1020"/>
    </location>
</feature>
<dbReference type="PROSITE" id="PS01359">
    <property type="entry name" value="ZF_PHD_1"/>
    <property type="match status" value="1"/>
</dbReference>
<evidence type="ECO:0000256" key="4">
    <source>
        <dbReference type="ARBA" id="ARBA00022833"/>
    </source>
</evidence>
<feature type="compositionally biased region" description="Basic and acidic residues" evidence="7">
    <location>
        <begin position="1488"/>
        <end position="1503"/>
    </location>
</feature>
<feature type="compositionally biased region" description="Polar residues" evidence="7">
    <location>
        <begin position="879"/>
        <end position="893"/>
    </location>
</feature>
<dbReference type="SUPFAM" id="SSF57903">
    <property type="entry name" value="FYVE/PHD zinc finger"/>
    <property type="match status" value="1"/>
</dbReference>
<proteinExistence type="predicted"/>
<feature type="region of interest" description="Disordered" evidence="7">
    <location>
        <begin position="1803"/>
        <end position="1858"/>
    </location>
</feature>
<evidence type="ECO:0000256" key="2">
    <source>
        <dbReference type="ARBA" id="ARBA00022723"/>
    </source>
</evidence>
<feature type="region of interest" description="Disordered" evidence="7">
    <location>
        <begin position="859"/>
        <end position="894"/>
    </location>
</feature>
<organism evidence="9 10">
    <name type="scientific">Lobosporangium transversale</name>
    <dbReference type="NCBI Taxonomy" id="64571"/>
    <lineage>
        <taxon>Eukaryota</taxon>
        <taxon>Fungi</taxon>
        <taxon>Fungi incertae sedis</taxon>
        <taxon>Mucoromycota</taxon>
        <taxon>Mortierellomycotina</taxon>
        <taxon>Mortierellomycetes</taxon>
        <taxon>Mortierellales</taxon>
        <taxon>Mortierellaceae</taxon>
        <taxon>Lobosporangium</taxon>
    </lineage>
</organism>
<dbReference type="GO" id="GO:0045893">
    <property type="term" value="P:positive regulation of DNA-templated transcription"/>
    <property type="evidence" value="ECO:0007669"/>
    <property type="project" value="TreeGrafter"/>
</dbReference>
<feature type="compositionally biased region" description="Low complexity" evidence="7">
    <location>
        <begin position="1193"/>
        <end position="1204"/>
    </location>
</feature>
<keyword evidence="5" id="KW-0539">Nucleus</keyword>
<evidence type="ECO:0000313" key="9">
    <source>
        <dbReference type="EMBL" id="ORZ09047.1"/>
    </source>
</evidence>
<dbReference type="InterPro" id="IPR011011">
    <property type="entry name" value="Znf_FYVE_PHD"/>
</dbReference>
<name>A0A1Y2GF42_9FUNG</name>
<feature type="region of interest" description="Disordered" evidence="7">
    <location>
        <begin position="800"/>
        <end position="841"/>
    </location>
</feature>
<feature type="compositionally biased region" description="Polar residues" evidence="7">
    <location>
        <begin position="275"/>
        <end position="284"/>
    </location>
</feature>
<feature type="region of interest" description="Disordered" evidence="7">
    <location>
        <begin position="735"/>
        <end position="755"/>
    </location>
</feature>
<dbReference type="SMART" id="SM00249">
    <property type="entry name" value="PHD"/>
    <property type="match status" value="1"/>
</dbReference>
<dbReference type="PANTHER" id="PTHR46174:SF1">
    <property type="entry name" value="CXXC-TYPE ZINC FINGER PROTEIN 1"/>
    <property type="match status" value="1"/>
</dbReference>
<feature type="compositionally biased region" description="Basic and acidic residues" evidence="7">
    <location>
        <begin position="374"/>
        <end position="389"/>
    </location>
</feature>
<feature type="compositionally biased region" description="Low complexity" evidence="7">
    <location>
        <begin position="1"/>
        <end position="28"/>
    </location>
</feature>
<feature type="region of interest" description="Disordered" evidence="7">
    <location>
        <begin position="1369"/>
        <end position="1389"/>
    </location>
</feature>
<protein>
    <recommendedName>
        <fullName evidence="8">PHD-type domain-containing protein</fullName>
    </recommendedName>
</protein>
<feature type="compositionally biased region" description="Low complexity" evidence="7">
    <location>
        <begin position="239"/>
        <end position="254"/>
    </location>
</feature>
<feature type="compositionally biased region" description="Acidic residues" evidence="7">
    <location>
        <begin position="1085"/>
        <end position="1114"/>
    </location>
</feature>
<feature type="compositionally biased region" description="Polar residues" evidence="7">
    <location>
        <begin position="1628"/>
        <end position="1639"/>
    </location>
</feature>
<accession>A0A1Y2GF42</accession>
<keyword evidence="3 6" id="KW-0863">Zinc-finger</keyword>
<feature type="compositionally biased region" description="Acidic residues" evidence="7">
    <location>
        <begin position="934"/>
        <end position="945"/>
    </location>
</feature>
<dbReference type="RefSeq" id="XP_021878674.1">
    <property type="nucleotide sequence ID" value="XM_022030395.1"/>
</dbReference>
<dbReference type="PANTHER" id="PTHR46174">
    <property type="entry name" value="CXXC-TYPE ZINC FINGER PROTEIN 1"/>
    <property type="match status" value="1"/>
</dbReference>
<evidence type="ECO:0000256" key="6">
    <source>
        <dbReference type="PROSITE-ProRule" id="PRU00146"/>
    </source>
</evidence>
<gene>
    <name evidence="9" type="ORF">BCR41DRAFT_424248</name>
</gene>
<dbReference type="InterPro" id="IPR001965">
    <property type="entry name" value="Znf_PHD"/>
</dbReference>
<feature type="region of interest" description="Disordered" evidence="7">
    <location>
        <begin position="919"/>
        <end position="1048"/>
    </location>
</feature>
<dbReference type="InParanoid" id="A0A1Y2GF42"/>
<feature type="compositionally biased region" description="Polar residues" evidence="7">
    <location>
        <begin position="1811"/>
        <end position="1821"/>
    </location>
</feature>
<evidence type="ECO:0000256" key="1">
    <source>
        <dbReference type="ARBA" id="ARBA00004123"/>
    </source>
</evidence>
<evidence type="ECO:0000256" key="3">
    <source>
        <dbReference type="ARBA" id="ARBA00022771"/>
    </source>
</evidence>
<feature type="compositionally biased region" description="Low complexity" evidence="7">
    <location>
        <begin position="1378"/>
        <end position="1389"/>
    </location>
</feature>
<feature type="region of interest" description="Disordered" evidence="7">
    <location>
        <begin position="1"/>
        <end position="133"/>
    </location>
</feature>
<dbReference type="Proteomes" id="UP000193648">
    <property type="component" value="Unassembled WGS sequence"/>
</dbReference>
<comment type="subcellular location">
    <subcellularLocation>
        <location evidence="1">Nucleus</location>
    </subcellularLocation>
</comment>
<feature type="region of interest" description="Disordered" evidence="7">
    <location>
        <begin position="359"/>
        <end position="405"/>
    </location>
</feature>
<dbReference type="GO" id="GO:0048188">
    <property type="term" value="C:Set1C/COMPASS complex"/>
    <property type="evidence" value="ECO:0007669"/>
    <property type="project" value="InterPro"/>
</dbReference>
<feature type="region of interest" description="Disordered" evidence="7">
    <location>
        <begin position="1471"/>
        <end position="1550"/>
    </location>
</feature>
<comment type="caution">
    <text evidence="9">The sequence shown here is derived from an EMBL/GenBank/DDBJ whole genome shotgun (WGS) entry which is preliminary data.</text>
</comment>
<feature type="compositionally biased region" description="Polar residues" evidence="7">
    <location>
        <begin position="1513"/>
        <end position="1522"/>
    </location>
</feature>
<keyword evidence="4" id="KW-0862">Zinc</keyword>
<sequence>MSGSDSGSSDLSEASSLSSDNSSGSEADVPWGKKPQSVATGTRPSPLNYHKRSQQNKNQSQIPSSSLSPRLPLPRSITRPTAHDTYASLPSSSSPFGTSESENASDSDEDSTDQDQAAVHIQKKGAKGTGTAAMDAKAPISLSASQPVYSKEIMEGTILLSPTNTKHSNHYSSSLASSRERGRGRGRAPLTGHGARKYDPAGATVIDFDDPSSVSLSDGASAVTHTHAQTLATTSPLANNTITSTSSMSNIPSNDPAVRKKKSKDTTAADRSKSKTSMTTNGTKKSGRRKVGRPKTVSKDVYCICREPYDGVEFMVACDRCEEWFHGRCIGMRPQDVKKSTHYYCDTCQRIRRMFGVTNVTGEPAKSTKSKTASKKDTEKEKRSRKQDVYETSSASNIHHQTLSPLKIKTKSTSNVISSQNTTMTNNSAQAINKSAMTLPFQQQAPQGLTYARSLPSNTNYFHSPKGPNQRPNVVQQNTHMTHYNTLTVRLSHTQPSYNTINSLERISQDDEDEDVCPVCDFECTCNNGNSGPVDRTLLAPSLPRPPPEPALVSTTMMEGPHSVTAIKVPFQPNIVLRTGSSTHAQSDHLNEEHRSSFMNAEKRPVIKMGNQHPDVDIDIDVDVTSDEESFRTSAKNPMSATSIPPFAKRRLSVTRRGGKGVGKSSYPMHAARDQYTSHNRRGKGLKGGKSADVMHLYYQTMSGSDSDISGEYNEAEDSKHFHVPTDRNIIRVRARYESDDDDSVDQGEEDEESMDEVLSLSSVNSLTDFDENDATQAVIVPKKMAGRFIEGQASRMSFPQPAYSKMDTDEGHTSGTSERTVMVSKRGPGRPRKRKNKDPLIVSREDEMTLYTPAVASRKPKIGSNKPTRASNKYMARTDQTSSVSHDPNVNQDGVVLDALENDNAGDEQQIPTTAATAVRSEALSESFSESDLFGDSDLSDELSGDLSDIMSDDFDDLSEDGLDFNSSDEDDDASSTSSPREFNYSDMEEQDESLVDSDSSINSVVTDSSDSSDVSTDSENVGDTSDSEDEVIEFDQNGSQEPIDEEELMLLAEQERIYLAKAYGLLDILSDEDSDPDRNPFESSEDDNNEDDERDFIDEDEYYSDDYEEDDYYEEDEYNEIDEQEILARLKGIQSDIQTLMTIPAEQQEQLLLLQHYGETHRQQQEQLQLQQQGLPSQSHQQEKEKEQEQDQPYQLQQQNQLQASTIDQPNIDTQIPDLLTGAELLPTFDMSSVPDLDAVSEQLAASLANSIAMSMAAKKNGSLFSDPVPDDGDEDMIAQRTTAIVTADMENTLPGPNVSPISAFSPESSGDTAWASAATTAVAPSLPSSLSPSSSSLASIHTIANTPTPARITTTEATLSPLLHTETETHKNSHVDSSVGSSTSTLSPSALFDSNFKAQEPLSNVNGQPIQSVLSETTYRVVTDLELSMLNHQSKDQIGKGFEKDARKALITPITKNVHEEDDFGLVRSETNPLDTMSVDTPNNDPRKRKDDGVKIKEETPYQAKRRRLSTISSKSNSAMDEKDSISIPGSELSLHSSSISVSSPSESIPVPSLLEPLPSFGTHAFNNHTTPSLIARSISELAPAVVAISTVAYEFSKAAMPFIDLSDKIPMPSTTLPKPGVNPNPYQQQQQGSSVRTRKYSISKSKEAKPSTVEVIPMDDLLDTSALYDRSSSRSPSPEHTGGTMDESGADKETEREKALLKDLHRWERVPIGMFRRSRLPSLPHVGLQLQGALKSGNATTMPATLLADHQQHQQQQQQFYQEPHCLQRRVTGGLRKHRSSSASSDVTRFMQSMQTMQTKSRIHRTVGSSSPSSSLAQVGRMAQDSLRVGVRRRRARSSHGSDHIPRSNPHSLGVDHISKLAGSRMNFDSLHGVVVTAATGNGPKNRRRGADTDADAGTGAGVDTDALQNLMTDVSQPPSSACPTPMHSPLFSAATASERIDHHSSGEPIIAKNGVVDGGASDDVIISHLDLDIEKEMSGFHESLRAQQQQQQ</sequence>
<feature type="compositionally biased region" description="Acidic residues" evidence="7">
    <location>
        <begin position="988"/>
        <end position="997"/>
    </location>
</feature>
<keyword evidence="2" id="KW-0479">Metal-binding</keyword>
<evidence type="ECO:0000256" key="5">
    <source>
        <dbReference type="ARBA" id="ARBA00023242"/>
    </source>
</evidence>
<feature type="compositionally biased region" description="Polar residues" evidence="7">
    <location>
        <begin position="1472"/>
        <end position="1487"/>
    </location>
</feature>
<feature type="compositionally biased region" description="Acidic residues" evidence="7">
    <location>
        <begin position="103"/>
        <end position="113"/>
    </location>
</feature>
<feature type="compositionally biased region" description="Acidic residues" evidence="7">
    <location>
        <begin position="952"/>
        <end position="975"/>
    </location>
</feature>
<dbReference type="GO" id="GO:0008270">
    <property type="term" value="F:zinc ion binding"/>
    <property type="evidence" value="ECO:0007669"/>
    <property type="project" value="UniProtKB-KW"/>
</dbReference>
<feature type="region of interest" description="Disordered" evidence="7">
    <location>
        <begin position="1615"/>
        <end position="1660"/>
    </location>
</feature>
<dbReference type="InterPro" id="IPR037869">
    <property type="entry name" value="Spp1/CFP1"/>
</dbReference>
<feature type="compositionally biased region" description="Low complexity" evidence="7">
    <location>
        <begin position="1167"/>
        <end position="1182"/>
    </location>
</feature>
<dbReference type="InterPro" id="IPR019787">
    <property type="entry name" value="Znf_PHD-finger"/>
</dbReference>
<feature type="region of interest" description="Disordered" evidence="7">
    <location>
        <begin position="234"/>
        <end position="293"/>
    </location>
</feature>
<reference evidence="9 10" key="1">
    <citation type="submission" date="2016-07" db="EMBL/GenBank/DDBJ databases">
        <title>Pervasive Adenine N6-methylation of Active Genes in Fungi.</title>
        <authorList>
            <consortium name="DOE Joint Genome Institute"/>
            <person name="Mondo S.J."/>
            <person name="Dannebaum R.O."/>
            <person name="Kuo R.C."/>
            <person name="Labutti K."/>
            <person name="Haridas S."/>
            <person name="Kuo A."/>
            <person name="Salamov A."/>
            <person name="Ahrendt S.R."/>
            <person name="Lipzen A."/>
            <person name="Sullivan W."/>
            <person name="Andreopoulos W.B."/>
            <person name="Clum A."/>
            <person name="Lindquist E."/>
            <person name="Daum C."/>
            <person name="Ramamoorthy G.K."/>
            <person name="Gryganskyi A."/>
            <person name="Culley D."/>
            <person name="Magnuson J.K."/>
            <person name="James T.Y."/>
            <person name="O'Malley M.A."/>
            <person name="Stajich J.E."/>
            <person name="Spatafora J.W."/>
            <person name="Visel A."/>
            <person name="Grigoriev I.V."/>
        </authorList>
    </citation>
    <scope>NUCLEOTIDE SEQUENCE [LARGE SCALE GENOMIC DNA]</scope>
    <source>
        <strain evidence="9 10">NRRL 3116</strain>
    </source>
</reference>
<feature type="compositionally biased region" description="Acidic residues" evidence="7">
    <location>
        <begin position="739"/>
        <end position="755"/>
    </location>
</feature>
<feature type="compositionally biased region" description="Polar residues" evidence="7">
    <location>
        <begin position="390"/>
        <end position="404"/>
    </location>
</feature>
<dbReference type="Pfam" id="PF00628">
    <property type="entry name" value="PHD"/>
    <property type="match status" value="1"/>
</dbReference>
<dbReference type="OrthoDB" id="436852at2759"/>
<feature type="compositionally biased region" description="Basic residues" evidence="7">
    <location>
        <begin position="828"/>
        <end position="837"/>
    </location>
</feature>
<feature type="region of interest" description="Disordered" evidence="7">
    <location>
        <begin position="1166"/>
        <end position="1204"/>
    </location>
</feature>
<evidence type="ECO:0000259" key="8">
    <source>
        <dbReference type="PROSITE" id="PS50016"/>
    </source>
</evidence>
<feature type="compositionally biased region" description="Low complexity" evidence="7">
    <location>
        <begin position="88"/>
        <end position="102"/>
    </location>
</feature>
<dbReference type="GeneID" id="33572237"/>
<dbReference type="EMBL" id="MCFF01000035">
    <property type="protein sequence ID" value="ORZ09047.1"/>
    <property type="molecule type" value="Genomic_DNA"/>
</dbReference>
<feature type="compositionally biased region" description="Low complexity" evidence="7">
    <location>
        <begin position="1530"/>
        <end position="1550"/>
    </location>
</feature>
<dbReference type="InterPro" id="IPR019786">
    <property type="entry name" value="Zinc_finger_PHD-type_CS"/>
</dbReference>
<feature type="region of interest" description="Disordered" evidence="7">
    <location>
        <begin position="1072"/>
        <end position="1114"/>
    </location>
</feature>
<evidence type="ECO:0000313" key="10">
    <source>
        <dbReference type="Proteomes" id="UP000193648"/>
    </source>
</evidence>
<feature type="compositionally biased region" description="Low complexity" evidence="7">
    <location>
        <begin position="62"/>
        <end position="80"/>
    </location>
</feature>
<dbReference type="STRING" id="64571.A0A1Y2GF42"/>
<feature type="compositionally biased region" description="Basic and acidic residues" evidence="7">
    <location>
        <begin position="264"/>
        <end position="273"/>
    </location>
</feature>
<feature type="region of interest" description="Disordered" evidence="7">
    <location>
        <begin position="160"/>
        <end position="198"/>
    </location>
</feature>
<feature type="region of interest" description="Disordered" evidence="7">
    <location>
        <begin position="1883"/>
        <end position="1904"/>
    </location>
</feature>
<feature type="region of interest" description="Disordered" evidence="7">
    <location>
        <begin position="1672"/>
        <end position="1701"/>
    </location>
</feature>
<dbReference type="Gene3D" id="2.60.120.650">
    <property type="entry name" value="Cupin"/>
    <property type="match status" value="1"/>
</dbReference>
<feature type="domain" description="PHD-type" evidence="8">
    <location>
        <begin position="300"/>
        <end position="351"/>
    </location>
</feature>
<dbReference type="PROSITE" id="PS50016">
    <property type="entry name" value="ZF_PHD_2"/>
    <property type="match status" value="1"/>
</dbReference>
<keyword evidence="10" id="KW-1185">Reference proteome</keyword>
<evidence type="ECO:0000256" key="7">
    <source>
        <dbReference type="SAM" id="MobiDB-lite"/>
    </source>
</evidence>